<evidence type="ECO:0000259" key="1">
    <source>
        <dbReference type="Pfam" id="PF26054"/>
    </source>
</evidence>
<dbReference type="Pfam" id="PF26054">
    <property type="entry name" value="PHD_G2E3"/>
    <property type="match status" value="1"/>
</dbReference>
<evidence type="ECO:0000313" key="2">
    <source>
        <dbReference type="EMBL" id="NWV06379.1"/>
    </source>
</evidence>
<reference evidence="2 3" key="1">
    <citation type="submission" date="2019-09" db="EMBL/GenBank/DDBJ databases">
        <title>Bird 10,000 Genomes (B10K) Project - Family phase.</title>
        <authorList>
            <person name="Zhang G."/>
        </authorList>
    </citation>
    <scope>NUCLEOTIDE SEQUENCE [LARGE SCALE GENOMIC DNA]</scope>
    <source>
        <strain evidence="2">B10K-DU-012-10</strain>
        <tissue evidence="2">Blood</tissue>
    </source>
</reference>
<name>A0A7K6BVC4_PTIVI</name>
<gene>
    <name evidence="2" type="primary">Phf7_0</name>
    <name evidence="2" type="ORF">PTIVIO_R10701</name>
</gene>
<feature type="non-terminal residue" evidence="2">
    <location>
        <position position="131"/>
    </location>
</feature>
<feature type="domain" description="PHF7/G2E3-like PHD zinc finger" evidence="1">
    <location>
        <begin position="45"/>
        <end position="104"/>
    </location>
</feature>
<dbReference type="InterPro" id="IPR011011">
    <property type="entry name" value="Znf_FYVE_PHD"/>
</dbReference>
<dbReference type="Proteomes" id="UP000584880">
    <property type="component" value="Unassembled WGS sequence"/>
</dbReference>
<dbReference type="PANTHER" id="PTHR12420">
    <property type="entry name" value="PHD FINGER PROTEIN"/>
    <property type="match status" value="1"/>
</dbReference>
<dbReference type="InterPro" id="IPR051188">
    <property type="entry name" value="PHD-type_Zinc_Finger"/>
</dbReference>
<dbReference type="EMBL" id="VZRJ01004548">
    <property type="protein sequence ID" value="NWV06379.1"/>
    <property type="molecule type" value="Genomic_DNA"/>
</dbReference>
<dbReference type="PANTHER" id="PTHR12420:SF47">
    <property type="entry name" value="PHD FINGER PROTEIN 7"/>
    <property type="match status" value="1"/>
</dbReference>
<comment type="caution">
    <text evidence="2">The sequence shown here is derived from an EMBL/GenBank/DDBJ whole genome shotgun (WGS) entry which is preliminary data.</text>
</comment>
<dbReference type="Gene3D" id="3.30.40.10">
    <property type="entry name" value="Zinc/RING finger domain, C3HC4 (zinc finger)"/>
    <property type="match status" value="1"/>
</dbReference>
<dbReference type="GO" id="GO:0005634">
    <property type="term" value="C:nucleus"/>
    <property type="evidence" value="ECO:0007669"/>
    <property type="project" value="TreeGrafter"/>
</dbReference>
<dbReference type="InterPro" id="IPR013083">
    <property type="entry name" value="Znf_RING/FYVE/PHD"/>
</dbReference>
<keyword evidence="3" id="KW-1185">Reference proteome</keyword>
<feature type="non-terminal residue" evidence="2">
    <location>
        <position position="1"/>
    </location>
</feature>
<protein>
    <submittedName>
        <fullName evidence="2">PHF7 protein</fullName>
    </submittedName>
</protein>
<accession>A0A7K6BVC4</accession>
<proteinExistence type="predicted"/>
<sequence>SGYFRFCCPHCQNEYKFLMEMLMMGIRIPRRGPSWEEDGAYEQLYERHSHCDASECLFPEGREDAEEEGPWELLLCSSCAAEGTHRRCSGLRHSTTHWECDTCAGLGTGMRAKHPDAPELGPGARQGLAAG</sequence>
<evidence type="ECO:0000313" key="3">
    <source>
        <dbReference type="Proteomes" id="UP000584880"/>
    </source>
</evidence>
<dbReference type="SUPFAM" id="SSF57903">
    <property type="entry name" value="FYVE/PHD zinc finger"/>
    <property type="match status" value="1"/>
</dbReference>
<dbReference type="AlphaFoldDB" id="A0A7K6BVC4"/>
<organism evidence="2 3">
    <name type="scientific">Ptilonorhynchus violaceus</name>
    <name type="common">Satin bowerbird</name>
    <name type="synonym">Pyrrhocorax violaceus</name>
    <dbReference type="NCBI Taxonomy" id="28724"/>
    <lineage>
        <taxon>Eukaryota</taxon>
        <taxon>Metazoa</taxon>
        <taxon>Chordata</taxon>
        <taxon>Craniata</taxon>
        <taxon>Vertebrata</taxon>
        <taxon>Euteleostomi</taxon>
        <taxon>Archelosauria</taxon>
        <taxon>Archosauria</taxon>
        <taxon>Dinosauria</taxon>
        <taxon>Saurischia</taxon>
        <taxon>Theropoda</taxon>
        <taxon>Coelurosauria</taxon>
        <taxon>Aves</taxon>
        <taxon>Neognathae</taxon>
        <taxon>Neoaves</taxon>
        <taxon>Telluraves</taxon>
        <taxon>Australaves</taxon>
        <taxon>Passeriformes</taxon>
        <taxon>Ptilonorhynchidae</taxon>
        <taxon>Ptilonorhynchus</taxon>
    </lineage>
</organism>
<dbReference type="InterPro" id="IPR059102">
    <property type="entry name" value="PHD_PHF7/G2E3-like"/>
</dbReference>